<accession>A0AA39TUK0</accession>
<dbReference type="RefSeq" id="XP_060335259.1">
    <property type="nucleotide sequence ID" value="XM_060476891.1"/>
</dbReference>
<evidence type="ECO:0000256" key="2">
    <source>
        <dbReference type="SAM" id="Phobius"/>
    </source>
</evidence>
<gene>
    <name evidence="3" type="ORF">EV420DRAFT_1638867</name>
</gene>
<keyword evidence="2" id="KW-1133">Transmembrane helix</keyword>
<feature type="compositionally biased region" description="Low complexity" evidence="1">
    <location>
        <begin position="16"/>
        <end position="25"/>
    </location>
</feature>
<dbReference type="AlphaFoldDB" id="A0AA39TUK0"/>
<name>A0AA39TUK0_ARMTA</name>
<dbReference type="Proteomes" id="UP001175211">
    <property type="component" value="Unassembled WGS sequence"/>
</dbReference>
<dbReference type="EMBL" id="JAUEPS010000007">
    <property type="protein sequence ID" value="KAK0463949.1"/>
    <property type="molecule type" value="Genomic_DNA"/>
</dbReference>
<feature type="transmembrane region" description="Helical" evidence="2">
    <location>
        <begin position="72"/>
        <end position="94"/>
    </location>
</feature>
<dbReference type="GeneID" id="85360439"/>
<evidence type="ECO:0000313" key="4">
    <source>
        <dbReference type="Proteomes" id="UP001175211"/>
    </source>
</evidence>
<comment type="caution">
    <text evidence="3">The sequence shown here is derived from an EMBL/GenBank/DDBJ whole genome shotgun (WGS) entry which is preliminary data.</text>
</comment>
<feature type="region of interest" description="Disordered" evidence="1">
    <location>
        <begin position="1"/>
        <end position="31"/>
    </location>
</feature>
<organism evidence="3 4">
    <name type="scientific">Armillaria tabescens</name>
    <name type="common">Ringless honey mushroom</name>
    <name type="synonym">Agaricus tabescens</name>
    <dbReference type="NCBI Taxonomy" id="1929756"/>
    <lineage>
        <taxon>Eukaryota</taxon>
        <taxon>Fungi</taxon>
        <taxon>Dikarya</taxon>
        <taxon>Basidiomycota</taxon>
        <taxon>Agaricomycotina</taxon>
        <taxon>Agaricomycetes</taxon>
        <taxon>Agaricomycetidae</taxon>
        <taxon>Agaricales</taxon>
        <taxon>Marasmiineae</taxon>
        <taxon>Physalacriaceae</taxon>
        <taxon>Desarmillaria</taxon>
    </lineage>
</organism>
<evidence type="ECO:0000256" key="1">
    <source>
        <dbReference type="SAM" id="MobiDB-lite"/>
    </source>
</evidence>
<sequence>MPKILTQRQIPGPVHPYLRPQLPSPRRSRRTRATGIVDPGIAAAAAVLPVPLDLVAPAQPEQTLAEDKEPARWFKFMVIAVVVAVVGHLADRFFRFSDSIMAWRF</sequence>
<keyword evidence="2" id="KW-0812">Transmembrane</keyword>
<reference evidence="3" key="1">
    <citation type="submission" date="2023-06" db="EMBL/GenBank/DDBJ databases">
        <authorList>
            <consortium name="Lawrence Berkeley National Laboratory"/>
            <person name="Ahrendt S."/>
            <person name="Sahu N."/>
            <person name="Indic B."/>
            <person name="Wong-Bajracharya J."/>
            <person name="Merenyi Z."/>
            <person name="Ke H.-M."/>
            <person name="Monk M."/>
            <person name="Kocsube S."/>
            <person name="Drula E."/>
            <person name="Lipzen A."/>
            <person name="Balint B."/>
            <person name="Henrissat B."/>
            <person name="Andreopoulos B."/>
            <person name="Martin F.M."/>
            <person name="Harder C.B."/>
            <person name="Rigling D."/>
            <person name="Ford K.L."/>
            <person name="Foster G.D."/>
            <person name="Pangilinan J."/>
            <person name="Papanicolaou A."/>
            <person name="Barry K."/>
            <person name="LaButti K."/>
            <person name="Viragh M."/>
            <person name="Koriabine M."/>
            <person name="Yan M."/>
            <person name="Riley R."/>
            <person name="Champramary S."/>
            <person name="Plett K.L."/>
            <person name="Tsai I.J."/>
            <person name="Slot J."/>
            <person name="Sipos G."/>
            <person name="Plett J."/>
            <person name="Nagy L.G."/>
            <person name="Grigoriev I.V."/>
        </authorList>
    </citation>
    <scope>NUCLEOTIDE SEQUENCE</scope>
    <source>
        <strain evidence="3">CCBAS 213</strain>
    </source>
</reference>
<feature type="transmembrane region" description="Helical" evidence="2">
    <location>
        <begin position="33"/>
        <end position="52"/>
    </location>
</feature>
<keyword evidence="2" id="KW-0472">Membrane</keyword>
<proteinExistence type="predicted"/>
<keyword evidence="4" id="KW-1185">Reference proteome</keyword>
<evidence type="ECO:0000313" key="3">
    <source>
        <dbReference type="EMBL" id="KAK0463949.1"/>
    </source>
</evidence>
<protein>
    <submittedName>
        <fullName evidence="3">Uncharacterized protein</fullName>
    </submittedName>
</protein>